<evidence type="ECO:0000256" key="3">
    <source>
        <dbReference type="ARBA" id="ARBA00023125"/>
    </source>
</evidence>
<comment type="similarity">
    <text evidence="1">Belongs to the LysR transcriptional regulatory family.</text>
</comment>
<dbReference type="InterPro" id="IPR000847">
    <property type="entry name" value="LysR_HTH_N"/>
</dbReference>
<keyword evidence="3" id="KW-0238">DNA-binding</keyword>
<dbReference type="PRINTS" id="PR00039">
    <property type="entry name" value="HTHLYSR"/>
</dbReference>
<keyword evidence="4" id="KW-0804">Transcription</keyword>
<evidence type="ECO:0000256" key="2">
    <source>
        <dbReference type="ARBA" id="ARBA00023015"/>
    </source>
</evidence>
<accession>A0A941AIF7</accession>
<keyword evidence="2" id="KW-0805">Transcription regulation</keyword>
<evidence type="ECO:0000256" key="4">
    <source>
        <dbReference type="ARBA" id="ARBA00023163"/>
    </source>
</evidence>
<dbReference type="Proteomes" id="UP000674234">
    <property type="component" value="Unassembled WGS sequence"/>
</dbReference>
<dbReference type="SUPFAM" id="SSF53850">
    <property type="entry name" value="Periplasmic binding protein-like II"/>
    <property type="match status" value="1"/>
</dbReference>
<dbReference type="Pfam" id="PF03466">
    <property type="entry name" value="LysR_substrate"/>
    <property type="match status" value="1"/>
</dbReference>
<reference evidence="6" key="1">
    <citation type="submission" date="2021-02" db="EMBL/GenBank/DDBJ databases">
        <title>Draft genome sequence of Microbispora sp. RL4-1S isolated from rice leaves in Thailand.</title>
        <authorList>
            <person name="Muangham S."/>
            <person name="Duangmal K."/>
        </authorList>
    </citation>
    <scope>NUCLEOTIDE SEQUENCE</scope>
    <source>
        <strain evidence="6">RL4-1S</strain>
    </source>
</reference>
<evidence type="ECO:0000256" key="1">
    <source>
        <dbReference type="ARBA" id="ARBA00009437"/>
    </source>
</evidence>
<dbReference type="Pfam" id="PF00126">
    <property type="entry name" value="HTH_1"/>
    <property type="match status" value="1"/>
</dbReference>
<dbReference type="SUPFAM" id="SSF46785">
    <property type="entry name" value="Winged helix' DNA-binding domain"/>
    <property type="match status" value="1"/>
</dbReference>
<gene>
    <name evidence="6" type="ORF">JOL79_14970</name>
</gene>
<protein>
    <submittedName>
        <fullName evidence="6">LysR family transcriptional regulator</fullName>
    </submittedName>
</protein>
<dbReference type="Gene3D" id="1.10.10.10">
    <property type="entry name" value="Winged helix-like DNA-binding domain superfamily/Winged helix DNA-binding domain"/>
    <property type="match status" value="1"/>
</dbReference>
<dbReference type="GO" id="GO:0032993">
    <property type="term" value="C:protein-DNA complex"/>
    <property type="evidence" value="ECO:0007669"/>
    <property type="project" value="TreeGrafter"/>
</dbReference>
<feature type="domain" description="HTH lysR-type" evidence="5">
    <location>
        <begin position="5"/>
        <end position="62"/>
    </location>
</feature>
<dbReference type="InterPro" id="IPR036388">
    <property type="entry name" value="WH-like_DNA-bd_sf"/>
</dbReference>
<dbReference type="Gene3D" id="3.40.190.10">
    <property type="entry name" value="Periplasmic binding protein-like II"/>
    <property type="match status" value="2"/>
</dbReference>
<sequence>MDPGPPLRDVGCFVLVARHLSFSRAAEEMGVSQPAVSLAVKRLERGLGMRLFERTSREVLLSTAGKALLPYAERLLESAAAFSAEAVRITTAAGPAVRLLYPPLVGPLAARTARRLARRDPAMDVELRTSGRAAAVAALTAGEGTAAIMGAPFPVEFDTAARFHVPVAHLAVPAHDPLASLPRIQPERLARHRILLPGDRPPGGAWARLAARVPGAHRHHIVGDEIDDFTPALDLVAAGVGLLPTPLLLVGTVRRDDIRFVPLGVDDLRLTFALAWPAGRMAPELVALVQAVQESLWTR</sequence>
<dbReference type="GO" id="GO:0003700">
    <property type="term" value="F:DNA-binding transcription factor activity"/>
    <property type="evidence" value="ECO:0007669"/>
    <property type="project" value="InterPro"/>
</dbReference>
<dbReference type="InterPro" id="IPR005119">
    <property type="entry name" value="LysR_subst-bd"/>
</dbReference>
<dbReference type="FunFam" id="1.10.10.10:FF:000001">
    <property type="entry name" value="LysR family transcriptional regulator"/>
    <property type="match status" value="1"/>
</dbReference>
<dbReference type="GO" id="GO:0003677">
    <property type="term" value="F:DNA binding"/>
    <property type="evidence" value="ECO:0007669"/>
    <property type="project" value="UniProtKB-KW"/>
</dbReference>
<name>A0A941AIF7_9ACTN</name>
<evidence type="ECO:0000259" key="5">
    <source>
        <dbReference type="PROSITE" id="PS50931"/>
    </source>
</evidence>
<dbReference type="PANTHER" id="PTHR30346">
    <property type="entry name" value="TRANSCRIPTIONAL DUAL REGULATOR HCAR-RELATED"/>
    <property type="match status" value="1"/>
</dbReference>
<dbReference type="AlphaFoldDB" id="A0A941AIF7"/>
<comment type="caution">
    <text evidence="6">The sequence shown here is derived from an EMBL/GenBank/DDBJ whole genome shotgun (WGS) entry which is preliminary data.</text>
</comment>
<dbReference type="RefSeq" id="WP_210156414.1">
    <property type="nucleotide sequence ID" value="NZ_JAFCNB010000007.1"/>
</dbReference>
<proteinExistence type="inferred from homology"/>
<dbReference type="CDD" id="cd05466">
    <property type="entry name" value="PBP2_LTTR_substrate"/>
    <property type="match status" value="1"/>
</dbReference>
<dbReference type="InterPro" id="IPR036390">
    <property type="entry name" value="WH_DNA-bd_sf"/>
</dbReference>
<dbReference type="PANTHER" id="PTHR30346:SF28">
    <property type="entry name" value="HTH-TYPE TRANSCRIPTIONAL REGULATOR CYNR"/>
    <property type="match status" value="1"/>
</dbReference>
<evidence type="ECO:0000313" key="6">
    <source>
        <dbReference type="EMBL" id="MBP2705116.1"/>
    </source>
</evidence>
<dbReference type="EMBL" id="JAFCNB010000007">
    <property type="protein sequence ID" value="MBP2705116.1"/>
    <property type="molecule type" value="Genomic_DNA"/>
</dbReference>
<organism evidence="6 7">
    <name type="scientific">Microbispora oryzae</name>
    <dbReference type="NCBI Taxonomy" id="2806554"/>
    <lineage>
        <taxon>Bacteria</taxon>
        <taxon>Bacillati</taxon>
        <taxon>Actinomycetota</taxon>
        <taxon>Actinomycetes</taxon>
        <taxon>Streptosporangiales</taxon>
        <taxon>Streptosporangiaceae</taxon>
        <taxon>Microbispora</taxon>
    </lineage>
</organism>
<dbReference type="PROSITE" id="PS50931">
    <property type="entry name" value="HTH_LYSR"/>
    <property type="match status" value="1"/>
</dbReference>
<evidence type="ECO:0000313" key="7">
    <source>
        <dbReference type="Proteomes" id="UP000674234"/>
    </source>
</evidence>
<keyword evidence="7" id="KW-1185">Reference proteome</keyword>